<evidence type="ECO:0000313" key="4">
    <source>
        <dbReference type="Proteomes" id="UP000288071"/>
    </source>
</evidence>
<dbReference type="PANTHER" id="PTHR34595:SF2">
    <property type="entry name" value="BLR2978 PROTEIN"/>
    <property type="match status" value="1"/>
</dbReference>
<evidence type="ECO:0000259" key="1">
    <source>
        <dbReference type="Pfam" id="PF04168"/>
    </source>
</evidence>
<gene>
    <name evidence="3" type="ORF">EOW66_17140</name>
</gene>
<dbReference type="Gene3D" id="3.40.50.11290">
    <property type="match status" value="1"/>
</dbReference>
<dbReference type="EMBL" id="SAVA01000012">
    <property type="protein sequence ID" value="RWR49253.1"/>
    <property type="molecule type" value="Genomic_DNA"/>
</dbReference>
<evidence type="ECO:0000313" key="3">
    <source>
        <dbReference type="EMBL" id="RWR49253.1"/>
    </source>
</evidence>
<evidence type="ECO:0000259" key="2">
    <source>
        <dbReference type="Pfam" id="PF14403"/>
    </source>
</evidence>
<dbReference type="Pfam" id="PF04168">
    <property type="entry name" value="Alpha-E"/>
    <property type="match status" value="1"/>
</dbReference>
<proteinExistence type="predicted"/>
<comment type="caution">
    <text evidence="3">The sequence shown here is derived from an EMBL/GenBank/DDBJ whole genome shotgun (WGS) entry which is preliminary data.</text>
</comment>
<dbReference type="RefSeq" id="WP_128157514.1">
    <property type="nucleotide sequence ID" value="NZ_JBHSOM010000012.1"/>
</dbReference>
<dbReference type="Pfam" id="PF14403">
    <property type="entry name" value="CP_ATPgrasp_2"/>
    <property type="match status" value="1"/>
</dbReference>
<feature type="domain" description="Circularly permuted ATP-grasp type 2" evidence="2">
    <location>
        <begin position="90"/>
        <end position="475"/>
    </location>
</feature>
<accession>A0A3S3LRC4</accession>
<dbReference type="InterPro" id="IPR051680">
    <property type="entry name" value="ATP-dep_Glu-Cys_Ligase-2"/>
</dbReference>
<dbReference type="SUPFAM" id="SSF56059">
    <property type="entry name" value="Glutathione synthetase ATP-binding domain-like"/>
    <property type="match status" value="1"/>
</dbReference>
<dbReference type="InterPro" id="IPR007296">
    <property type="entry name" value="DUF403"/>
</dbReference>
<keyword evidence="4" id="KW-1185">Reference proteome</keyword>
<dbReference type="PANTHER" id="PTHR34595">
    <property type="entry name" value="BLR5612 PROTEIN"/>
    <property type="match status" value="1"/>
</dbReference>
<organism evidence="3 4">
    <name type="scientific">Paenirhodobacter huangdaonensis</name>
    <dbReference type="NCBI Taxonomy" id="2501515"/>
    <lineage>
        <taxon>Bacteria</taxon>
        <taxon>Pseudomonadati</taxon>
        <taxon>Pseudomonadota</taxon>
        <taxon>Alphaproteobacteria</taxon>
        <taxon>Rhodobacterales</taxon>
        <taxon>Rhodobacter group</taxon>
        <taxon>Paenirhodobacter</taxon>
    </lineage>
</organism>
<sequence length="805" mass="88844">MTEPAPTPPAPDLFSDYRLTPGVADELFDAEGRMRPVWRRFVDRFSRLNRDEIAARFERGNLYLRDAGVFFRQYSNDPLQEREWPLSHIPVILHEDEWQGICDGLAQRADLLEEVMADLYGQGRLVRDGHLPAELVAGSRQWLRPMVGVPPRGGHYLHFLAFEVGRSPDGSWLVLGDRTQAPSGAGFALENRMATGRIFPERFPRAHIHRLAGFFGAYREALQRLAQGAGGRERAAGILTPGPHNDSYYEHTYIARYLGLMLLEGEDLLVENGQAMVRTIEGPQPLGVLWRRIDGVFADPLELDPSSRIGTPGLMEAVRLGNLALVNALGSGVLEMRAMMAFLPRIAEVLAGGPLKLPNIATWWCGGDTERAYVRDNAARMMIGPAYACDLPFDIGAETARGGAFRDGGTRSIADWLEREGQGLVGQEAVTLSTTPVWVDAEDGGRVEPRPMTIRIFAARTPRGWRFMQGGYARIGKSGDATALAMQRGGSVADVWVVSDRPVPQETLAPRPTPDFHRATTAILPSRAADNLYWLGRYVERSEDAIRLIRAYHLRLAATDNPNDARLLRLDEFLTGYGYDLAEPVPAALIDRLEAARSCAGKVRDRFSTDGWAALNDMLKTARRMTTTAQPGDDAARAMSVLLRKITGFSGLVHENMYRFSGWRFLSFGRALERADSLAALLATFADAEAPEGSLDMAVEVADSVITHQRRYRVETSRDTVVDLLALDADNPRAILFQVQRLRYLAEALPDARENGRLTALLRAIVPVESALLIATPAEIDTGRLSALRGDLAGISDLIGAAYLR</sequence>
<reference evidence="3 4" key="1">
    <citation type="submission" date="2019-01" db="EMBL/GenBank/DDBJ databases">
        <title>Sinorhodobacter populi sp. nov. isolated from the symptomatic bark tissue of Populus euramericana canker.</title>
        <authorList>
            <person name="Xu G."/>
        </authorList>
    </citation>
    <scope>NUCLEOTIDE SEQUENCE [LARGE SCALE GENOMIC DNA]</scope>
    <source>
        <strain evidence="3 4">CGMCC 1.12963</strain>
    </source>
</reference>
<feature type="domain" description="DUF403" evidence="1">
    <location>
        <begin position="524"/>
        <end position="804"/>
    </location>
</feature>
<protein>
    <submittedName>
        <fullName evidence="3">Uncharacterized protein</fullName>
    </submittedName>
</protein>
<dbReference type="InterPro" id="IPR025841">
    <property type="entry name" value="CP_ATPgrasp_2"/>
</dbReference>
<dbReference type="AlphaFoldDB" id="A0A3S3LRC4"/>
<reference evidence="4" key="2">
    <citation type="submission" date="2019-01" db="EMBL/GenBank/DDBJ databases">
        <title>Sinorhodobacter populi sp. nov. isolated from the symptomatic bark tissue of Populus euramericana canker.</title>
        <authorList>
            <person name="Li Y."/>
        </authorList>
    </citation>
    <scope>NUCLEOTIDE SEQUENCE [LARGE SCALE GENOMIC DNA]</scope>
    <source>
        <strain evidence="4">CGMCC 1.12963</strain>
    </source>
</reference>
<name>A0A3S3LRC4_9RHOB</name>
<dbReference type="Proteomes" id="UP000288071">
    <property type="component" value="Unassembled WGS sequence"/>
</dbReference>